<organism evidence="2 3">
    <name type="scientific">Monilinia fructicola</name>
    <name type="common">Brown rot fungus</name>
    <name type="synonym">Ciboria fructicola</name>
    <dbReference type="NCBI Taxonomy" id="38448"/>
    <lineage>
        <taxon>Eukaryota</taxon>
        <taxon>Fungi</taxon>
        <taxon>Dikarya</taxon>
        <taxon>Ascomycota</taxon>
        <taxon>Pezizomycotina</taxon>
        <taxon>Leotiomycetes</taxon>
        <taxon>Helotiales</taxon>
        <taxon>Sclerotiniaceae</taxon>
        <taxon>Monilinia</taxon>
    </lineage>
</organism>
<accession>A0A5M9JG27</accession>
<name>A0A5M9JG27_MONFR</name>
<comment type="caution">
    <text evidence="2">The sequence shown here is derived from an EMBL/GenBank/DDBJ whole genome shotgun (WGS) entry which is preliminary data.</text>
</comment>
<dbReference type="EMBL" id="VICG01000010">
    <property type="protein sequence ID" value="KAA8567610.1"/>
    <property type="molecule type" value="Genomic_DNA"/>
</dbReference>
<gene>
    <name evidence="2" type="ORF">EYC84_008085</name>
</gene>
<keyword evidence="3" id="KW-1185">Reference proteome</keyword>
<evidence type="ECO:0000313" key="3">
    <source>
        <dbReference type="Proteomes" id="UP000322873"/>
    </source>
</evidence>
<proteinExistence type="predicted"/>
<sequence length="105" mass="11551">MYGISTIAQHTFFELIHQLQVFDHGNILNCSQDPDRSESPASRKPTGLSAQEDEDGSDDGSYTAELPVNDTVDNDGLIEEQDGGTAEPSAEHKDETENHLEVDYN</sequence>
<feature type="region of interest" description="Disordered" evidence="1">
    <location>
        <begin position="27"/>
        <end position="105"/>
    </location>
</feature>
<reference evidence="2 3" key="1">
    <citation type="submission" date="2019-06" db="EMBL/GenBank/DDBJ databases">
        <title>Genome Sequence of the Brown Rot Fungal Pathogen Monilinia fructicola.</title>
        <authorList>
            <person name="De Miccolis Angelini R.M."/>
            <person name="Landi L."/>
            <person name="Abate D."/>
            <person name="Pollastro S."/>
            <person name="Romanazzi G."/>
            <person name="Faretra F."/>
        </authorList>
    </citation>
    <scope>NUCLEOTIDE SEQUENCE [LARGE SCALE GENOMIC DNA]</scope>
    <source>
        <strain evidence="2 3">Mfrc123</strain>
    </source>
</reference>
<dbReference type="Proteomes" id="UP000322873">
    <property type="component" value="Unassembled WGS sequence"/>
</dbReference>
<dbReference type="VEuPathDB" id="FungiDB:MFRU_010g02540"/>
<feature type="compositionally biased region" description="Basic and acidic residues" evidence="1">
    <location>
        <begin position="89"/>
        <end position="105"/>
    </location>
</feature>
<evidence type="ECO:0000256" key="1">
    <source>
        <dbReference type="SAM" id="MobiDB-lite"/>
    </source>
</evidence>
<feature type="compositionally biased region" description="Acidic residues" evidence="1">
    <location>
        <begin position="72"/>
        <end position="82"/>
    </location>
</feature>
<dbReference type="AlphaFoldDB" id="A0A5M9JG27"/>
<protein>
    <submittedName>
        <fullName evidence="2">Uncharacterized protein</fullName>
    </submittedName>
</protein>
<evidence type="ECO:0000313" key="2">
    <source>
        <dbReference type="EMBL" id="KAA8567610.1"/>
    </source>
</evidence>